<evidence type="ECO:0000313" key="1">
    <source>
        <dbReference type="EMBL" id="MCP8998274.1"/>
    </source>
</evidence>
<sequence length="138" mass="15690">MGRSTRVSRLETKIHRPERPQPFDWEAFGEIGVLTRDCIALFLTSRVLGERLEGHSHQLMRIGSFALDNLVEGRTVTSRQRESVRQLMADPDYRGFGWTEVKHPKALQLYRMCAARGWLNADNRPPESGQLDAAPCGI</sequence>
<gene>
    <name evidence="1" type="ORF">NFC73_00780</name>
</gene>
<protein>
    <submittedName>
        <fullName evidence="1">Uncharacterized protein</fullName>
    </submittedName>
</protein>
<dbReference type="Proteomes" id="UP001524318">
    <property type="component" value="Unassembled WGS sequence"/>
</dbReference>
<dbReference type="EMBL" id="JANCLV010000001">
    <property type="protein sequence ID" value="MCP8998274.1"/>
    <property type="molecule type" value="Genomic_DNA"/>
</dbReference>
<reference evidence="1 2" key="1">
    <citation type="submission" date="2022-06" db="EMBL/GenBank/DDBJ databases">
        <title>Pseudarthrobacter sp. strain RMG13 Genome sequencing and assembly.</title>
        <authorList>
            <person name="Kim I."/>
        </authorList>
    </citation>
    <scope>NUCLEOTIDE SEQUENCE [LARGE SCALE GENOMIC DNA]</scope>
    <source>
        <strain evidence="1 2">RMG13</strain>
    </source>
</reference>
<name>A0ABT1LK54_9MICC</name>
<dbReference type="RefSeq" id="WP_254746865.1">
    <property type="nucleotide sequence ID" value="NZ_JANCLV010000001.1"/>
</dbReference>
<accession>A0ABT1LK54</accession>
<comment type="caution">
    <text evidence="1">The sequence shown here is derived from an EMBL/GenBank/DDBJ whole genome shotgun (WGS) entry which is preliminary data.</text>
</comment>
<keyword evidence="2" id="KW-1185">Reference proteome</keyword>
<proteinExistence type="predicted"/>
<evidence type="ECO:0000313" key="2">
    <source>
        <dbReference type="Proteomes" id="UP001524318"/>
    </source>
</evidence>
<organism evidence="1 2">
    <name type="scientific">Pseudarthrobacter humi</name>
    <dbReference type="NCBI Taxonomy" id="2952523"/>
    <lineage>
        <taxon>Bacteria</taxon>
        <taxon>Bacillati</taxon>
        <taxon>Actinomycetota</taxon>
        <taxon>Actinomycetes</taxon>
        <taxon>Micrococcales</taxon>
        <taxon>Micrococcaceae</taxon>
        <taxon>Pseudarthrobacter</taxon>
    </lineage>
</organism>